<evidence type="ECO:0000313" key="5">
    <source>
        <dbReference type="Proteomes" id="UP001138768"/>
    </source>
</evidence>
<dbReference type="GO" id="GO:0071555">
    <property type="term" value="P:cell wall organization"/>
    <property type="evidence" value="ECO:0007669"/>
    <property type="project" value="TreeGrafter"/>
</dbReference>
<keyword evidence="5" id="KW-1185">Reference proteome</keyword>
<dbReference type="Proteomes" id="UP001138768">
    <property type="component" value="Unassembled WGS sequence"/>
</dbReference>
<dbReference type="PANTHER" id="PTHR30627:SF24">
    <property type="entry name" value="PENICILLIN-BINDING PROTEIN 4B"/>
    <property type="match status" value="1"/>
</dbReference>
<feature type="domain" description="Penicillin-binding protein transpeptidase" evidence="2">
    <location>
        <begin position="220"/>
        <end position="528"/>
    </location>
</feature>
<keyword evidence="1" id="KW-0812">Transmembrane</keyword>
<dbReference type="Pfam" id="PF00905">
    <property type="entry name" value="Transpeptidase"/>
    <property type="match status" value="1"/>
</dbReference>
<dbReference type="InterPro" id="IPR050515">
    <property type="entry name" value="Beta-lactam/transpept"/>
</dbReference>
<proteinExistence type="predicted"/>
<feature type="domain" description="Penicillin binding protein A dimerisation" evidence="3">
    <location>
        <begin position="110"/>
        <end position="169"/>
    </location>
</feature>
<comment type="caution">
    <text evidence="4">The sequence shown here is derived from an EMBL/GenBank/DDBJ whole genome shotgun (WGS) entry which is preliminary data.</text>
</comment>
<evidence type="ECO:0000313" key="4">
    <source>
        <dbReference type="EMBL" id="MBK1617707.1"/>
    </source>
</evidence>
<gene>
    <name evidence="4" type="ORF">CKO42_04410</name>
</gene>
<protein>
    <submittedName>
        <fullName evidence="4">Peptidoglycan glycosyltransferase</fullName>
    </submittedName>
</protein>
<dbReference type="Gene3D" id="3.90.1310.10">
    <property type="entry name" value="Penicillin-binding protein 2a (Domain 2)"/>
    <property type="match status" value="1"/>
</dbReference>
<feature type="transmembrane region" description="Helical" evidence="1">
    <location>
        <begin position="58"/>
        <end position="78"/>
    </location>
</feature>
<dbReference type="InterPro" id="IPR054120">
    <property type="entry name" value="PBPA_dimer"/>
</dbReference>
<dbReference type="Gene3D" id="3.40.710.10">
    <property type="entry name" value="DD-peptidase/beta-lactamase superfamily"/>
    <property type="match status" value="1"/>
</dbReference>
<evidence type="ECO:0000259" key="2">
    <source>
        <dbReference type="Pfam" id="PF00905"/>
    </source>
</evidence>
<sequence>MISPAMELLNALFRSPPWEAVRLGLHLAFGLALLFWLWQALQLRSVVPLKHLARPRAWLLPTVGLIGLCLVAILGYQATWQLGGTARPQFIAFMQSHDRRQFNPAHWIQRGRILDQRGQVLAESRNRGGAAERVYPFGSVFAHAIGYADPRFGLSGVESMANPALNGSTLDSLGDWGELGRQLLTQSKRPRGQDLVTTLDAGLQQAAVEQIASAKGIGRGAVVLMRPADGAVLVMASVPGFDPNQLHPTLFRGGDPATPLLNRATQGQYPPGSVFKVILAAQALENGFRGRLDNPANGYTTSSRYRPIRDHEYYEAQRSGRAWAGHGVLDLTTALAKSSNVFFAQLGVLGGHRALAKTGERFLFNRSIAFVGGPSGTVHLQAAQLEPIPERDRYGLAQAAIGQGRVTTTPGYMALVAAAIANDGVAMRPRLLRDTAPEVLGRFMSADTARRLRVMLRRAVTDGTGQGIETAGLEIAGKTGTAENPQGASHSWFIGFAPASAPRLAFVVLVEHGGYGSTVAAPIARDLLLKAAEQGF</sequence>
<feature type="transmembrane region" description="Helical" evidence="1">
    <location>
        <begin position="20"/>
        <end position="38"/>
    </location>
</feature>
<accession>A0A9X0W6D6</accession>
<keyword evidence="1" id="KW-1133">Transmembrane helix</keyword>
<evidence type="ECO:0000256" key="1">
    <source>
        <dbReference type="SAM" id="Phobius"/>
    </source>
</evidence>
<evidence type="ECO:0000259" key="3">
    <source>
        <dbReference type="Pfam" id="PF21922"/>
    </source>
</evidence>
<dbReference type="GO" id="GO:0005886">
    <property type="term" value="C:plasma membrane"/>
    <property type="evidence" value="ECO:0007669"/>
    <property type="project" value="TreeGrafter"/>
</dbReference>
<dbReference type="Pfam" id="PF21922">
    <property type="entry name" value="PBP_dimer_2"/>
    <property type="match status" value="1"/>
</dbReference>
<dbReference type="InterPro" id="IPR012338">
    <property type="entry name" value="Beta-lactam/transpept-like"/>
</dbReference>
<dbReference type="SUPFAM" id="SSF56601">
    <property type="entry name" value="beta-lactamase/transpeptidase-like"/>
    <property type="match status" value="1"/>
</dbReference>
<dbReference type="AlphaFoldDB" id="A0A9X0W6D6"/>
<keyword evidence="1" id="KW-0472">Membrane</keyword>
<dbReference type="GO" id="GO:0071972">
    <property type="term" value="F:peptidoglycan L,D-transpeptidase activity"/>
    <property type="evidence" value="ECO:0007669"/>
    <property type="project" value="TreeGrafter"/>
</dbReference>
<dbReference type="InterPro" id="IPR001460">
    <property type="entry name" value="PCN-bd_Tpept"/>
</dbReference>
<organism evidence="4 5">
    <name type="scientific">Lamprobacter modestohalophilus</name>
    <dbReference type="NCBI Taxonomy" id="1064514"/>
    <lineage>
        <taxon>Bacteria</taxon>
        <taxon>Pseudomonadati</taxon>
        <taxon>Pseudomonadota</taxon>
        <taxon>Gammaproteobacteria</taxon>
        <taxon>Chromatiales</taxon>
        <taxon>Chromatiaceae</taxon>
        <taxon>Lamprobacter</taxon>
    </lineage>
</organism>
<reference evidence="4 5" key="1">
    <citation type="journal article" date="2020" name="Microorganisms">
        <title>Osmotic Adaptation and Compatible Solute Biosynthesis of Phototrophic Bacteria as Revealed from Genome Analyses.</title>
        <authorList>
            <person name="Imhoff J.F."/>
            <person name="Rahn T."/>
            <person name="Kunzel S."/>
            <person name="Keller A."/>
            <person name="Neulinger S.C."/>
        </authorList>
    </citation>
    <scope>NUCLEOTIDE SEQUENCE [LARGE SCALE GENOMIC DNA]</scope>
    <source>
        <strain evidence="4 5">DSM 25653</strain>
    </source>
</reference>
<name>A0A9X0W6D6_9GAMM</name>
<dbReference type="PANTHER" id="PTHR30627">
    <property type="entry name" value="PEPTIDOGLYCAN D,D-TRANSPEPTIDASE"/>
    <property type="match status" value="1"/>
</dbReference>
<dbReference type="GO" id="GO:0008658">
    <property type="term" value="F:penicillin binding"/>
    <property type="evidence" value="ECO:0007669"/>
    <property type="project" value="InterPro"/>
</dbReference>
<dbReference type="EMBL" id="NRRY01000004">
    <property type="protein sequence ID" value="MBK1617707.1"/>
    <property type="molecule type" value="Genomic_DNA"/>
</dbReference>